<dbReference type="EMBL" id="JAOUSF010000002">
    <property type="protein sequence ID" value="MCU9613181.1"/>
    <property type="molecule type" value="Genomic_DNA"/>
</dbReference>
<evidence type="ECO:0000313" key="2">
    <source>
        <dbReference type="Proteomes" id="UP001209318"/>
    </source>
</evidence>
<dbReference type="Pfam" id="PF14177">
    <property type="entry name" value="YkyB"/>
    <property type="match status" value="1"/>
</dbReference>
<sequence length="156" mass="18203">MDSKIRELACAIYKINSNAKAATDPNNLYTLKYRVIKKLLNEGLATKIGLHNSMNPRFPNKKHVLVKIEDYYFHIPATPEDYKNLPLLGDRDENYRNPKCYISLQNAKSVLFHYLDMKESNIVINTATVSDYVNSTRVQYLNNSKYHSTEWLAHRY</sequence>
<dbReference type="RefSeq" id="WP_263072393.1">
    <property type="nucleotide sequence ID" value="NZ_JAOUSF010000002.1"/>
</dbReference>
<proteinExistence type="predicted"/>
<dbReference type="AlphaFoldDB" id="A0AAE3LMQ9"/>
<reference evidence="1" key="1">
    <citation type="submission" date="2022-10" db="EMBL/GenBank/DDBJ databases">
        <title>Description of Fervidibacillus gen. nov. in the family Fervidibacillaceae fam. nov. with two species, Fervidibacillus albus sp. nov., and Fervidibacillus halotolerans sp. nov., isolated from tidal flat sediments.</title>
        <authorList>
            <person name="Kwon K.K."/>
            <person name="Yang S.-H."/>
        </authorList>
    </citation>
    <scope>NUCLEOTIDE SEQUENCE</scope>
    <source>
        <strain evidence="1">JCM 19140</strain>
    </source>
</reference>
<gene>
    <name evidence="1" type="ORF">OEV98_06400</name>
</gene>
<comment type="caution">
    <text evidence="1">The sequence shown here is derived from an EMBL/GenBank/DDBJ whole genome shotgun (WGS) entry which is preliminary data.</text>
</comment>
<evidence type="ECO:0000313" key="1">
    <source>
        <dbReference type="EMBL" id="MCU9613181.1"/>
    </source>
</evidence>
<keyword evidence="2" id="KW-1185">Reference proteome</keyword>
<organism evidence="1 2">
    <name type="scientific">Perspicuibacillus lycopersici</name>
    <dbReference type="NCBI Taxonomy" id="1325689"/>
    <lineage>
        <taxon>Bacteria</taxon>
        <taxon>Bacillati</taxon>
        <taxon>Bacillota</taxon>
        <taxon>Bacilli</taxon>
        <taxon>Bacillales</taxon>
        <taxon>Bacillaceae</taxon>
        <taxon>Perspicuibacillus</taxon>
    </lineage>
</organism>
<dbReference type="InterPro" id="IPR025552">
    <property type="entry name" value="YkyB"/>
</dbReference>
<protein>
    <submittedName>
        <fullName evidence="1">YkyB family protein</fullName>
    </submittedName>
</protein>
<name>A0AAE3LMQ9_9BACI</name>
<accession>A0AAE3LMQ9</accession>
<dbReference type="Proteomes" id="UP001209318">
    <property type="component" value="Unassembled WGS sequence"/>
</dbReference>